<accession>A0A7E4UZW9</accession>
<keyword evidence="1" id="KW-1185">Reference proteome</keyword>
<protein>
    <submittedName>
        <fullName evidence="2">AC4</fullName>
    </submittedName>
</protein>
<evidence type="ECO:0000313" key="2">
    <source>
        <dbReference type="WBParaSite" id="Pan_g14891.t1"/>
    </source>
</evidence>
<dbReference type="WBParaSite" id="Pan_g14891.t1">
    <property type="protein sequence ID" value="Pan_g14891.t1"/>
    <property type="gene ID" value="Pan_g14891"/>
</dbReference>
<reference evidence="1" key="1">
    <citation type="journal article" date="2013" name="Genetics">
        <title>The draft genome and transcriptome of Panagrellus redivivus are shaped by the harsh demands of a free-living lifestyle.</title>
        <authorList>
            <person name="Srinivasan J."/>
            <person name="Dillman A.R."/>
            <person name="Macchietto M.G."/>
            <person name="Heikkinen L."/>
            <person name="Lakso M."/>
            <person name="Fracchia K.M."/>
            <person name="Antoshechkin I."/>
            <person name="Mortazavi A."/>
            <person name="Wong G."/>
            <person name="Sternberg P.W."/>
        </authorList>
    </citation>
    <scope>NUCLEOTIDE SEQUENCE [LARGE SCALE GENOMIC DNA]</scope>
    <source>
        <strain evidence="1">MT8872</strain>
    </source>
</reference>
<dbReference type="Proteomes" id="UP000492821">
    <property type="component" value="Unassembled WGS sequence"/>
</dbReference>
<reference evidence="2" key="2">
    <citation type="submission" date="2020-10" db="UniProtKB">
        <authorList>
            <consortium name="WormBaseParasite"/>
        </authorList>
    </citation>
    <scope>IDENTIFICATION</scope>
</reference>
<dbReference type="AlphaFoldDB" id="A0A7E4UZW9"/>
<evidence type="ECO:0000313" key="1">
    <source>
        <dbReference type="Proteomes" id="UP000492821"/>
    </source>
</evidence>
<name>A0A7E4UZW9_PANRE</name>
<organism evidence="1 2">
    <name type="scientific">Panagrellus redivivus</name>
    <name type="common">Microworm</name>
    <dbReference type="NCBI Taxonomy" id="6233"/>
    <lineage>
        <taxon>Eukaryota</taxon>
        <taxon>Metazoa</taxon>
        <taxon>Ecdysozoa</taxon>
        <taxon>Nematoda</taxon>
        <taxon>Chromadorea</taxon>
        <taxon>Rhabditida</taxon>
        <taxon>Tylenchina</taxon>
        <taxon>Panagrolaimomorpha</taxon>
        <taxon>Panagrolaimoidea</taxon>
        <taxon>Panagrolaimidae</taxon>
        <taxon>Panagrellus</taxon>
    </lineage>
</organism>
<sequence>MGNRCKCKNGSCASTPTSSIVTETASTASTSCVSSNGERRHTSLYNVIMTYMTETNERDHFYQFPMSYSYQ</sequence>
<proteinExistence type="predicted"/>